<keyword evidence="1" id="KW-0548">Nucleotidyltransferase</keyword>
<dbReference type="PANTHER" id="PTHR34456:SF13">
    <property type="entry name" value="REVERSE TRANSCRIPTASE DOMAIN-CONTAINING PROTEIN"/>
    <property type="match status" value="1"/>
</dbReference>
<protein>
    <submittedName>
        <fullName evidence="1">RNA-dependent RNA polymerase</fullName>
    </submittedName>
</protein>
<proteinExistence type="predicted"/>
<name>A0A9N6YJC1_9VIRU</name>
<dbReference type="PANTHER" id="PTHR34456">
    <property type="entry name" value="MITOVIRUS RNA-DEPENDENT RNA POLYMERASE"/>
    <property type="match status" value="1"/>
</dbReference>
<sequence>MTGVHLYVSWSLFVLWHLRVQVNTWTHRRDSNQEISPRPVRKIRAEDLEVLRKVYDFSRHLAGKGASVGILRGIYLAQARKLKKQDPRIAALQLKEDYLLIKNYFLMGKVVGVSQTPVWRKANRDGVPPYLSPIINLSLRWLEKVLLLTLLRTYKSMTTDSATYSLDSVSKPMSVRQYLTTIGVASRALDWKEIGLPEFRKKDLRWRDLTSSNYNLETVSLISARGPSGRNPFSRVLDLLHLIRSPFRLWLVLQLERTISHSIQGVVGKIAEWMEDPSFSSPQYLPLLPFIVGAKLKRLYYQVVTDSLSSLHRRSYEKRVLNRLTYFTDGLGKYRYIAMADWPTQSILRSLHSMIIKRLRLMENDATYDQGKIYDWYQRNIGLPLYSLDLRSATDRLPLVLQRVLISFFFRRKLLGLLWILLITTSKFHIKGKFPIEYVNYGAGQGIGIYSSWAMLALTNHYVVRLAGRNCGYERFRDYLVLGDDIVIANTQVAREYQSLINRIGVEISIPKSVIRSESYKSLEFASKLLCNGQDISPFPVGLIKESTSDRQSLLTLWSQLVGRCLYSSPQDVECMTTPDLGPTFPLSGKEDVRATWGLYFSYVNFYIDWKKSQVGGRSGGLLAKLPFEHPLHTLWEATPLSVYMELEMKVRSITERKLIRALRLVLKYEGNTAVELIYSMLSSYLRTDRGEQGSTPSRDLWWIASFLARPWFHGFQGAVSLLSQVSGVRSGLPLSGGGGVILVDDREFISDYLQLINKGPGIRFLNLKEEEILNFIRLSLGPKAVYLDVDNQWMGKAGIKVVKAKTQRISKNTAIQGLRKSFLIAAMNKVYKQRLSKRASR</sequence>
<organism evidence="1">
    <name type="scientific">Hanseniella sp. mitovirus</name>
    <dbReference type="NCBI Taxonomy" id="2964777"/>
    <lineage>
        <taxon>Viruses</taxon>
        <taxon>Riboviria</taxon>
        <taxon>Orthornavirae</taxon>
        <taxon>Lenarviricota</taxon>
        <taxon>Howeltoviricetes</taxon>
        <taxon>Cryppavirales</taxon>
        <taxon>Mitoviridae</taxon>
        <taxon>Mitovirus</taxon>
    </lineage>
</organism>
<dbReference type="Pfam" id="PF05919">
    <property type="entry name" value="Mitovir_RNA_pol"/>
    <property type="match status" value="1"/>
</dbReference>
<keyword evidence="1" id="KW-0696">RNA-directed RNA polymerase</keyword>
<keyword evidence="1" id="KW-0808">Transferase</keyword>
<accession>A0A9N6YJC1</accession>
<dbReference type="InterPro" id="IPR008686">
    <property type="entry name" value="RNA_pol_mitovir"/>
</dbReference>
<evidence type="ECO:0000313" key="1">
    <source>
        <dbReference type="EMBL" id="DAZ90608.1"/>
    </source>
</evidence>
<dbReference type="EMBL" id="BK061473">
    <property type="protein sequence ID" value="DAZ90608.1"/>
    <property type="molecule type" value="Genomic_RNA"/>
</dbReference>
<dbReference type="GO" id="GO:0003968">
    <property type="term" value="F:RNA-directed RNA polymerase activity"/>
    <property type="evidence" value="ECO:0007669"/>
    <property type="project" value="UniProtKB-KW"/>
</dbReference>
<reference evidence="1" key="1">
    <citation type="journal article" date="2022" name="Environ. Microbiol.">
        <title>An in silico analysis revealed a novel evolutionary lineage of putative mitoviruses.</title>
        <authorList>
            <person name="Jacquat A.G."/>
            <person name="Ulla S.B."/>
            <person name="Debat H.J."/>
            <person name="Munoz-Adalia E.J."/>
            <person name="Theumer M.G."/>
            <person name="Garcia Pedrajas M.D."/>
            <person name="Dambolena J.S."/>
        </authorList>
    </citation>
    <scope>NUCLEOTIDE SEQUENCE</scope>
</reference>